<reference evidence="3" key="1">
    <citation type="submission" date="2009-12" db="EMBL/GenBank/DDBJ databases">
        <title>Sequence of Clostridiales genomosp. BVAB3 str. UPII9-5.</title>
        <authorList>
            <person name="Madupu R."/>
            <person name="Durkin A.S."/>
            <person name="Torralba M."/>
            <person name="Methe B."/>
            <person name="Sutton G.G."/>
            <person name="Strausberg R.L."/>
            <person name="Nelson K.E."/>
        </authorList>
    </citation>
    <scope>NUCLEOTIDE SEQUENCE [LARGE SCALE GENOMIC DNA]</scope>
    <source>
        <strain evidence="3">28L</strain>
    </source>
</reference>
<organism evidence="1 3">
    <name type="scientific">Megasphaera lornae</name>
    <dbReference type="NCBI Taxonomy" id="1000568"/>
    <lineage>
        <taxon>Bacteria</taxon>
        <taxon>Bacillati</taxon>
        <taxon>Bacillota</taxon>
        <taxon>Negativicutes</taxon>
        <taxon>Veillonellales</taxon>
        <taxon>Veillonellaceae</taxon>
        <taxon>Megasphaera</taxon>
    </lineage>
</organism>
<dbReference type="InterPro" id="IPR012675">
    <property type="entry name" value="Beta-grasp_dom_sf"/>
</dbReference>
<reference evidence="2 4" key="3">
    <citation type="submission" date="2011-04" db="EMBL/GenBank/DDBJ databases">
        <authorList>
            <person name="Harkins D.M."/>
            <person name="Madupu R."/>
            <person name="Durkin A.S."/>
            <person name="Torralba M."/>
            <person name="Methe B."/>
            <person name="Sutton G.G."/>
            <person name="Nelson K.E."/>
        </authorList>
    </citation>
    <scope>NUCLEOTIDE SEQUENCE [LARGE SCALE GENOMIC DNA]</scope>
    <source>
        <strain evidence="2 4">UPII 199-6</strain>
    </source>
</reference>
<dbReference type="EMBL" id="AFIJ01000038">
    <property type="protein sequence ID" value="EGL39412.1"/>
    <property type="molecule type" value="Genomic_DNA"/>
</dbReference>
<evidence type="ECO:0000313" key="4">
    <source>
        <dbReference type="Proteomes" id="UP000004018"/>
    </source>
</evidence>
<dbReference type="InterPro" id="IPR003749">
    <property type="entry name" value="ThiS/MoaD-like"/>
</dbReference>
<dbReference type="RefSeq" id="WP_007391578.1">
    <property type="nucleotide sequence ID" value="NZ_ADGP01000005.1"/>
</dbReference>
<evidence type="ECO:0000313" key="1">
    <source>
        <dbReference type="EMBL" id="EFD94756.1"/>
    </source>
</evidence>
<dbReference type="EMBL" id="ADGP01000005">
    <property type="protein sequence ID" value="EFD94756.1"/>
    <property type="molecule type" value="Genomic_DNA"/>
</dbReference>
<dbReference type="OrthoDB" id="9798559at2"/>
<dbReference type="SUPFAM" id="SSF54285">
    <property type="entry name" value="MoaD/ThiS"/>
    <property type="match status" value="1"/>
</dbReference>
<dbReference type="eggNOG" id="COG2104">
    <property type="taxonomic scope" value="Bacteria"/>
</dbReference>
<dbReference type="STRING" id="699218.HMPREF0889_1495"/>
<comment type="caution">
    <text evidence="1">The sequence shown here is derived from an EMBL/GenBank/DDBJ whole genome shotgun (WGS) entry which is preliminary data.</text>
</comment>
<dbReference type="InterPro" id="IPR016155">
    <property type="entry name" value="Mopterin_synth/thiamin_S_b"/>
</dbReference>
<dbReference type="InterPro" id="IPR010035">
    <property type="entry name" value="Thi_S"/>
</dbReference>
<dbReference type="Proteomes" id="UP000003242">
    <property type="component" value="Unassembled WGS sequence"/>
</dbReference>
<gene>
    <name evidence="1" type="primary">thiS</name>
    <name evidence="1" type="ORF">HMPREF0889_1495</name>
    <name evidence="2" type="ORF">HMPREF1039_0925</name>
</gene>
<dbReference type="PANTHER" id="PTHR34472:SF1">
    <property type="entry name" value="SULFUR CARRIER PROTEIN THIS"/>
    <property type="match status" value="1"/>
</dbReference>
<protein>
    <submittedName>
        <fullName evidence="1">Thiamine biosynthesis protein ThiS</fullName>
    </submittedName>
</protein>
<name>D3LSX2_9FIRM</name>
<sequence length="64" mass="7089">MIIINGEAIPAETLSLTDYLTTHGLRPERIAIERNGEIIPRKTYDRVTLVDGDKLEIVHFVGGG</sequence>
<evidence type="ECO:0000313" key="3">
    <source>
        <dbReference type="Proteomes" id="UP000003242"/>
    </source>
</evidence>
<dbReference type="NCBIfam" id="TIGR01683">
    <property type="entry name" value="thiS"/>
    <property type="match status" value="1"/>
</dbReference>
<reference evidence="1" key="2">
    <citation type="submission" date="2009-12" db="EMBL/GenBank/DDBJ databases">
        <authorList>
            <person name="Madupu R."/>
            <person name="Durkin A.S."/>
            <person name="Torralba M."/>
            <person name="Methe B."/>
            <person name="Sutton G.G."/>
            <person name="Strausberg R.L."/>
            <person name="Nelson K.E."/>
        </authorList>
    </citation>
    <scope>NUCLEOTIDE SEQUENCE</scope>
    <source>
        <strain evidence="1">28L</strain>
    </source>
</reference>
<proteinExistence type="predicted"/>
<dbReference type="AlphaFoldDB" id="D3LSX2"/>
<dbReference type="PANTHER" id="PTHR34472">
    <property type="entry name" value="SULFUR CARRIER PROTEIN THIS"/>
    <property type="match status" value="1"/>
</dbReference>
<dbReference type="Proteomes" id="UP000004018">
    <property type="component" value="Unassembled WGS sequence"/>
</dbReference>
<keyword evidence="4" id="KW-1185">Reference proteome</keyword>
<dbReference type="Pfam" id="PF02597">
    <property type="entry name" value="ThiS"/>
    <property type="match status" value="1"/>
</dbReference>
<dbReference type="CDD" id="cd00565">
    <property type="entry name" value="Ubl_ThiS"/>
    <property type="match status" value="1"/>
</dbReference>
<dbReference type="Gene3D" id="3.10.20.30">
    <property type="match status" value="1"/>
</dbReference>
<accession>D3LSX2</accession>
<evidence type="ECO:0000313" key="2">
    <source>
        <dbReference type="EMBL" id="EGL39412.1"/>
    </source>
</evidence>